<keyword evidence="4" id="KW-1185">Reference proteome</keyword>
<dbReference type="SUPFAM" id="SSF47986">
    <property type="entry name" value="DEATH domain"/>
    <property type="match status" value="1"/>
</dbReference>
<dbReference type="Gene3D" id="1.10.533.10">
    <property type="entry name" value="Death Domain, Fas"/>
    <property type="match status" value="1"/>
</dbReference>
<evidence type="ECO:0000259" key="2">
    <source>
        <dbReference type="PROSITE" id="PS50017"/>
    </source>
</evidence>
<dbReference type="PROSITE" id="PS50017">
    <property type="entry name" value="DEATH_DOMAIN"/>
    <property type="match status" value="1"/>
</dbReference>
<feature type="region of interest" description="Disordered" evidence="1">
    <location>
        <begin position="1"/>
        <end position="46"/>
    </location>
</feature>
<dbReference type="InterPro" id="IPR000488">
    <property type="entry name" value="Death_dom"/>
</dbReference>
<feature type="domain" description="Death" evidence="2">
    <location>
        <begin position="104"/>
        <end position="188"/>
    </location>
</feature>
<dbReference type="InterPro" id="IPR011029">
    <property type="entry name" value="DEATH-like_dom_sf"/>
</dbReference>
<feature type="non-terminal residue" evidence="3">
    <location>
        <position position="1"/>
    </location>
</feature>
<feature type="compositionally biased region" description="Basic and acidic residues" evidence="1">
    <location>
        <begin position="29"/>
        <end position="38"/>
    </location>
</feature>
<proteinExistence type="predicted"/>
<evidence type="ECO:0000256" key="1">
    <source>
        <dbReference type="SAM" id="MobiDB-lite"/>
    </source>
</evidence>
<dbReference type="CDD" id="cd01670">
    <property type="entry name" value="Death"/>
    <property type="match status" value="1"/>
</dbReference>
<protein>
    <recommendedName>
        <fullName evidence="2">Death domain-containing protein</fullName>
    </recommendedName>
</protein>
<dbReference type="Proteomes" id="UP000837857">
    <property type="component" value="Chromosome 2"/>
</dbReference>
<name>A0ABN8I8Q0_9NEOP</name>
<accession>A0ABN8I8Q0</accession>
<organism evidence="3 4">
    <name type="scientific">Iphiclides podalirius</name>
    <name type="common">scarce swallowtail</name>
    <dbReference type="NCBI Taxonomy" id="110791"/>
    <lineage>
        <taxon>Eukaryota</taxon>
        <taxon>Metazoa</taxon>
        <taxon>Ecdysozoa</taxon>
        <taxon>Arthropoda</taxon>
        <taxon>Hexapoda</taxon>
        <taxon>Insecta</taxon>
        <taxon>Pterygota</taxon>
        <taxon>Neoptera</taxon>
        <taxon>Endopterygota</taxon>
        <taxon>Lepidoptera</taxon>
        <taxon>Glossata</taxon>
        <taxon>Ditrysia</taxon>
        <taxon>Papilionoidea</taxon>
        <taxon>Papilionidae</taxon>
        <taxon>Papilioninae</taxon>
        <taxon>Iphiclides</taxon>
    </lineage>
</organism>
<dbReference type="EMBL" id="OW152814">
    <property type="protein sequence ID" value="CAH2050635.1"/>
    <property type="molecule type" value="Genomic_DNA"/>
</dbReference>
<evidence type="ECO:0000313" key="3">
    <source>
        <dbReference type="EMBL" id="CAH2050635.1"/>
    </source>
</evidence>
<reference evidence="3" key="1">
    <citation type="submission" date="2022-03" db="EMBL/GenBank/DDBJ databases">
        <authorList>
            <person name="Martin H S."/>
        </authorList>
    </citation>
    <scope>NUCLEOTIDE SEQUENCE</scope>
</reference>
<sequence length="193" mass="22408">MTKKDKKKSTSGTNFFKPNKKKNSFGLPKKREDKEQEHGSSSNVNVQATGNVINIVNSRDVHWGNEIVYYMGPTNVQQKQQSNVENIEKSNIIVLIMEAEIKPNHEYIDYISKNLGKDWHPIFISLGYSKNRIETFEIDEAGRGISEVRYKLLLDWVRNDEDGTLGKLTKHLWEEGERQLVKELAIMYKHDKK</sequence>
<gene>
    <name evidence="3" type="ORF">IPOD504_LOCUS7578</name>
</gene>
<dbReference type="Pfam" id="PF00531">
    <property type="entry name" value="Death"/>
    <property type="match status" value="1"/>
</dbReference>
<evidence type="ECO:0000313" key="4">
    <source>
        <dbReference type="Proteomes" id="UP000837857"/>
    </source>
</evidence>